<keyword evidence="2" id="KW-1185">Reference proteome</keyword>
<name>A0A8J2T069_9STRA</name>
<dbReference type="AlphaFoldDB" id="A0A8J2T069"/>
<sequence length="139" mass="14924">AHYSIPFLKAFDLRCFLPLRFRDMRRISRRARRLASSSDGGSPDGGFGMGGAPPPRVSLIDSSFLTAFRASLTFFGGPGRSLNSFLATCSASFLSRMTSAAAARPIKSSKKRIFGLPEALGIALQAAHAELLRNSSKSI</sequence>
<comment type="caution">
    <text evidence="1">The sequence shown here is derived from an EMBL/GenBank/DDBJ whole genome shotgun (WGS) entry which is preliminary data.</text>
</comment>
<proteinExistence type="predicted"/>
<dbReference type="Proteomes" id="UP000789595">
    <property type="component" value="Unassembled WGS sequence"/>
</dbReference>
<dbReference type="EMBL" id="CAKKNE010000006">
    <property type="protein sequence ID" value="CAH0379570.1"/>
    <property type="molecule type" value="Genomic_DNA"/>
</dbReference>
<evidence type="ECO:0000313" key="2">
    <source>
        <dbReference type="Proteomes" id="UP000789595"/>
    </source>
</evidence>
<reference evidence="1" key="1">
    <citation type="submission" date="2021-11" db="EMBL/GenBank/DDBJ databases">
        <authorList>
            <consortium name="Genoscope - CEA"/>
            <person name="William W."/>
        </authorList>
    </citation>
    <scope>NUCLEOTIDE SEQUENCE</scope>
</reference>
<feature type="non-terminal residue" evidence="1">
    <location>
        <position position="139"/>
    </location>
</feature>
<gene>
    <name evidence="1" type="ORF">PECAL_6P11980</name>
</gene>
<protein>
    <submittedName>
        <fullName evidence="1">Uncharacterized protein</fullName>
    </submittedName>
</protein>
<evidence type="ECO:0000313" key="1">
    <source>
        <dbReference type="EMBL" id="CAH0379570.1"/>
    </source>
</evidence>
<accession>A0A8J2T069</accession>
<organism evidence="1 2">
    <name type="scientific">Pelagomonas calceolata</name>
    <dbReference type="NCBI Taxonomy" id="35677"/>
    <lineage>
        <taxon>Eukaryota</taxon>
        <taxon>Sar</taxon>
        <taxon>Stramenopiles</taxon>
        <taxon>Ochrophyta</taxon>
        <taxon>Pelagophyceae</taxon>
        <taxon>Pelagomonadales</taxon>
        <taxon>Pelagomonadaceae</taxon>
        <taxon>Pelagomonas</taxon>
    </lineage>
</organism>